<dbReference type="Pfam" id="PF14791">
    <property type="entry name" value="DNA_pol_B_thumb"/>
    <property type="match status" value="1"/>
</dbReference>
<evidence type="ECO:0000313" key="6">
    <source>
        <dbReference type="Proteomes" id="UP000751190"/>
    </source>
</evidence>
<dbReference type="Proteomes" id="UP000751190">
    <property type="component" value="Unassembled WGS sequence"/>
</dbReference>
<reference evidence="5" key="1">
    <citation type="submission" date="2021-05" db="EMBL/GenBank/DDBJ databases">
        <title>The genome of the haptophyte Pavlova lutheri (Diacronema luteri, Pavlovales) - a model for lipid biosynthesis in eukaryotic algae.</title>
        <authorList>
            <person name="Hulatt C.J."/>
            <person name="Posewitz M.C."/>
        </authorList>
    </citation>
    <scope>NUCLEOTIDE SEQUENCE</scope>
    <source>
        <strain evidence="5">NIVA-4/92</strain>
    </source>
</reference>
<dbReference type="InterPro" id="IPR022312">
    <property type="entry name" value="DNA_pol_X"/>
</dbReference>
<dbReference type="GO" id="GO:0003677">
    <property type="term" value="F:DNA binding"/>
    <property type="evidence" value="ECO:0007669"/>
    <property type="project" value="InterPro"/>
</dbReference>
<dbReference type="OrthoDB" id="204758at2759"/>
<dbReference type="InterPro" id="IPR002054">
    <property type="entry name" value="DNA-dir_DNA_pol_X"/>
</dbReference>
<accession>A0A8J6C7T2</accession>
<gene>
    <name evidence="5" type="ORF">KFE25_001832</name>
</gene>
<feature type="region of interest" description="Disordered" evidence="3">
    <location>
        <begin position="858"/>
        <end position="889"/>
    </location>
</feature>
<evidence type="ECO:0000256" key="1">
    <source>
        <dbReference type="ARBA" id="ARBA00022679"/>
    </source>
</evidence>
<dbReference type="EMBL" id="JAGTXO010000018">
    <property type="protein sequence ID" value="KAG8463059.1"/>
    <property type="molecule type" value="Genomic_DNA"/>
</dbReference>
<keyword evidence="1" id="KW-0808">Transferase</keyword>
<feature type="domain" description="DNA-directed DNA polymerase X" evidence="4">
    <location>
        <begin position="779"/>
        <end position="1205"/>
    </location>
</feature>
<dbReference type="PANTHER" id="PTHR11276">
    <property type="entry name" value="DNA POLYMERASE TYPE-X FAMILY MEMBER"/>
    <property type="match status" value="1"/>
</dbReference>
<dbReference type="Gene3D" id="3.30.460.10">
    <property type="entry name" value="Beta Polymerase, domain 2"/>
    <property type="match status" value="1"/>
</dbReference>
<sequence>MSKRPADEAEGRVAVAPGRMGLTAELIDKAQARLAKRHVPLRFEVVQPQRPHGQGARRGEPPPSAPCDVLVLGPGAVDGEAARKEAQYVRETCSFPLTDNALLVTWAYVSECIGQRVVLDPAPFALDRPPRALGGAEAGVGSATCAGAGAGAVDASSLVELVCVLSWRVDGVRRLLASADERERWGRSLRAHAPNVIALQRTQLEDGRGLDDEATAPLTDIPVAGVCAPAADDSARAPLDALCSLVARALGGRWAAQSAPGGLAVLSSLPLEPLALAPDAAAGLSTPAMHAVRVAVGSDGTCVEGCAHVHLLNCDGPADSAPRAPCAATWAAALQRAVLCLDGLAGSPAPCARAPLVVAGGVWCADACGASNARVPCAACARAERALLVACDLGCAHAVVRPAFSRLLDDARIAPPDGAAAPLQAAGAHGTAPAGAAPRGGIGSKLRRVRLTTRLPADSASMAEPEQLSAHEARAVSAELAGVGVGVERAPPSADGRARGPPLSESLAWRLHAPTEPHVETVPSWYALAHGAQHDGLLLSRLARCRLEAARLARDACGSTSRALTCELRVRARRACAALGGALRASTRACLVSYPHAPDSVVNPHVFASWARMARVVRGFVGKDVALGAAQRAGKMLDVEGLAWDRRLAHIAAIAQPLAVPADVARNLKHQPFCGFGGAHDGGGDRRVARRARAGECASGESDEDDDDDEARSTAAFPSRLARWLELANERGADAAEHAVLSDVLRDKRGRERESADEKLARARAHAALSTVINVGNSMLTDEQEAELLRGATTASSGGSQLKVNAASLYVAGVTSVAATQLLAGLQPSALALARCDARQHAELLALRAKLARAATPTAEGGAGTAGGAPLPPPPAGAPLDGSSLAPPSDGESTALLLALRAQLTPVMRWALRHYDELSSPFETGEAGAMHAHVLAGLRALDAAAERDEWAWVVQPVGGKRRGEDTRAHDADLLVTAPQLTLGAASAVLHALVEWLCARELIVGKEPNEHGEKAMFMCSSRGAAAGSSTQPRGAHARMSAPLSEFGARGDARVDARLYHAHVSHMADAGRVVSGNRDTHARFFGVFRSRLPDGSAGPHRRIDIVVTSWLEFPFALLGWTGSRILNRWLRKHAAEHGFLLTSHFLYRTSRAQPPIGWTGPPWAPGVVPYDKREGIGGVTVPGDAVRSERDIYALLGLAYVPPHARDA</sequence>
<dbReference type="Gene3D" id="3.30.210.10">
    <property type="entry name" value="DNA polymerase, thumb domain"/>
    <property type="match status" value="1"/>
</dbReference>
<evidence type="ECO:0000313" key="5">
    <source>
        <dbReference type="EMBL" id="KAG8463059.1"/>
    </source>
</evidence>
<feature type="region of interest" description="Disordered" evidence="3">
    <location>
        <begin position="419"/>
        <end position="443"/>
    </location>
</feature>
<dbReference type="PANTHER" id="PTHR11276:SF28">
    <property type="entry name" value="DNA POLYMERASE LAMBDA"/>
    <property type="match status" value="1"/>
</dbReference>
<dbReference type="SMART" id="SM00483">
    <property type="entry name" value="POLXc"/>
    <property type="match status" value="1"/>
</dbReference>
<evidence type="ECO:0000259" key="4">
    <source>
        <dbReference type="SMART" id="SM00483"/>
    </source>
</evidence>
<comment type="caution">
    <text evidence="5">The sequence shown here is derived from an EMBL/GenBank/DDBJ whole genome shotgun (WGS) entry which is preliminary data.</text>
</comment>
<feature type="compositionally biased region" description="Acidic residues" evidence="3">
    <location>
        <begin position="701"/>
        <end position="710"/>
    </location>
</feature>
<dbReference type="AlphaFoldDB" id="A0A8J6C7T2"/>
<feature type="region of interest" description="Disordered" evidence="3">
    <location>
        <begin position="683"/>
        <end position="713"/>
    </location>
</feature>
<dbReference type="GO" id="GO:0005634">
    <property type="term" value="C:nucleus"/>
    <property type="evidence" value="ECO:0007669"/>
    <property type="project" value="TreeGrafter"/>
</dbReference>
<dbReference type="InterPro" id="IPR043519">
    <property type="entry name" value="NT_sf"/>
</dbReference>
<evidence type="ECO:0000256" key="3">
    <source>
        <dbReference type="SAM" id="MobiDB-lite"/>
    </source>
</evidence>
<dbReference type="InterPro" id="IPR029398">
    <property type="entry name" value="PolB_thumb"/>
</dbReference>
<keyword evidence="2" id="KW-0548">Nucleotidyltransferase</keyword>
<dbReference type="InterPro" id="IPR037160">
    <property type="entry name" value="DNA_Pol_thumb_sf"/>
</dbReference>
<proteinExistence type="predicted"/>
<evidence type="ECO:0000256" key="2">
    <source>
        <dbReference type="ARBA" id="ARBA00022695"/>
    </source>
</evidence>
<dbReference type="GO" id="GO:0003887">
    <property type="term" value="F:DNA-directed DNA polymerase activity"/>
    <property type="evidence" value="ECO:0007669"/>
    <property type="project" value="InterPro"/>
</dbReference>
<name>A0A8J6C7T2_DIALT</name>
<dbReference type="GO" id="GO:0006303">
    <property type="term" value="P:double-strand break repair via nonhomologous end joining"/>
    <property type="evidence" value="ECO:0007669"/>
    <property type="project" value="TreeGrafter"/>
</dbReference>
<feature type="compositionally biased region" description="Low complexity" evidence="3">
    <location>
        <begin position="419"/>
        <end position="437"/>
    </location>
</feature>
<dbReference type="SUPFAM" id="SSF81301">
    <property type="entry name" value="Nucleotidyltransferase"/>
    <property type="match status" value="1"/>
</dbReference>
<protein>
    <recommendedName>
        <fullName evidence="4">DNA-directed DNA polymerase X domain-containing protein</fullName>
    </recommendedName>
</protein>
<keyword evidence="6" id="KW-1185">Reference proteome</keyword>
<organism evidence="5 6">
    <name type="scientific">Diacronema lutheri</name>
    <name type="common">Unicellular marine alga</name>
    <name type="synonym">Monochrysis lutheri</name>
    <dbReference type="NCBI Taxonomy" id="2081491"/>
    <lineage>
        <taxon>Eukaryota</taxon>
        <taxon>Haptista</taxon>
        <taxon>Haptophyta</taxon>
        <taxon>Pavlovophyceae</taxon>
        <taxon>Pavlovales</taxon>
        <taxon>Pavlovaceae</taxon>
        <taxon>Diacronema</taxon>
    </lineage>
</organism>